<gene>
    <name evidence="2" type="ORF">ACFQL7_18530</name>
</gene>
<dbReference type="EMBL" id="JBHTAX010000001">
    <property type="protein sequence ID" value="MFC7191590.1"/>
    <property type="molecule type" value="Genomic_DNA"/>
</dbReference>
<feature type="region of interest" description="Disordered" evidence="1">
    <location>
        <begin position="21"/>
        <end position="59"/>
    </location>
</feature>
<dbReference type="Proteomes" id="UP001596417">
    <property type="component" value="Unassembled WGS sequence"/>
</dbReference>
<reference evidence="2 3" key="1">
    <citation type="journal article" date="2019" name="Int. J. Syst. Evol. Microbiol.">
        <title>The Global Catalogue of Microorganisms (GCM) 10K type strain sequencing project: providing services to taxonomists for standard genome sequencing and annotation.</title>
        <authorList>
            <consortium name="The Broad Institute Genomics Platform"/>
            <consortium name="The Broad Institute Genome Sequencing Center for Infectious Disease"/>
            <person name="Wu L."/>
            <person name="Ma J."/>
        </authorList>
    </citation>
    <scope>NUCLEOTIDE SEQUENCE [LARGE SCALE GENOMIC DNA]</scope>
    <source>
        <strain evidence="2 3">RDMS1</strain>
    </source>
</reference>
<protein>
    <submittedName>
        <fullName evidence="2">Hvo_1808 family surface protein</fullName>
    </submittedName>
</protein>
<comment type="caution">
    <text evidence="2">The sequence shown here is derived from an EMBL/GenBank/DDBJ whole genome shotgun (WGS) entry which is preliminary data.</text>
</comment>
<sequence>MRFRSVLLAVLVVLAGCNALPNAGNTPSPTESGVSGPQKSTAAPGNATDGIGHENGYSADAKLSISPNDGLNKTERKAVVSRTMARIEIVRQKEFKHSVPVTIQSREKFRGNQSNQNITKSFRRFDNAKFEAMFLIGEQSDSLAVQNEARGQSVLGYYSPTKDSIVIISNSKTPTLDGESTLAHELTHALQDQHFNLSDYNRTTRDEHNAVNGLIEGEANLVQQRYMSNCGNNWDCLPRSESGSSAQPRATGACISSIISRTLMDPSSSTTTSSVMAGAELTKCSHSLL</sequence>
<dbReference type="InterPro" id="IPR024079">
    <property type="entry name" value="MetalloPept_cat_dom_sf"/>
</dbReference>
<evidence type="ECO:0000313" key="2">
    <source>
        <dbReference type="EMBL" id="MFC7191590.1"/>
    </source>
</evidence>
<evidence type="ECO:0000313" key="3">
    <source>
        <dbReference type="Proteomes" id="UP001596417"/>
    </source>
</evidence>
<dbReference type="AlphaFoldDB" id="A0ABD5YVT0"/>
<organism evidence="2 3">
    <name type="scientific">Halocatena marina</name>
    <dbReference type="NCBI Taxonomy" id="2934937"/>
    <lineage>
        <taxon>Archaea</taxon>
        <taxon>Methanobacteriati</taxon>
        <taxon>Methanobacteriota</taxon>
        <taxon>Stenosarchaea group</taxon>
        <taxon>Halobacteria</taxon>
        <taxon>Halobacteriales</taxon>
        <taxon>Natronomonadaceae</taxon>
        <taxon>Halocatena</taxon>
    </lineage>
</organism>
<dbReference type="NCBIfam" id="NF038145">
    <property type="entry name" value="Hvo_1808_fam"/>
    <property type="match status" value="1"/>
</dbReference>
<keyword evidence="3" id="KW-1185">Reference proteome</keyword>
<dbReference type="PROSITE" id="PS51257">
    <property type="entry name" value="PROKAR_LIPOPROTEIN"/>
    <property type="match status" value="1"/>
</dbReference>
<evidence type="ECO:0000256" key="1">
    <source>
        <dbReference type="SAM" id="MobiDB-lite"/>
    </source>
</evidence>
<feature type="compositionally biased region" description="Polar residues" evidence="1">
    <location>
        <begin position="23"/>
        <end position="43"/>
    </location>
</feature>
<dbReference type="RefSeq" id="WP_390206255.1">
    <property type="nucleotide sequence ID" value="NZ_JBHTAX010000001.1"/>
</dbReference>
<dbReference type="Gene3D" id="3.40.390.10">
    <property type="entry name" value="Collagenase (Catalytic Domain)"/>
    <property type="match status" value="1"/>
</dbReference>
<dbReference type="InterPro" id="IPR047792">
    <property type="entry name" value="Hvo_1808-like"/>
</dbReference>
<name>A0ABD5YVT0_9EURY</name>
<proteinExistence type="predicted"/>
<accession>A0ABD5YVT0</accession>